<organism evidence="2 3">
    <name type="scientific">Mycolicibacterium rhodesiae (strain NBB3)</name>
    <name type="common">Mycobacterium rhodesiae</name>
    <dbReference type="NCBI Taxonomy" id="710685"/>
    <lineage>
        <taxon>Bacteria</taxon>
        <taxon>Bacillati</taxon>
        <taxon>Actinomycetota</taxon>
        <taxon>Actinomycetes</taxon>
        <taxon>Mycobacteriales</taxon>
        <taxon>Mycobacteriaceae</taxon>
        <taxon>Mycolicibacterium</taxon>
    </lineage>
</organism>
<dbReference type="Proteomes" id="UP000005442">
    <property type="component" value="Chromosome"/>
</dbReference>
<feature type="region of interest" description="Disordered" evidence="1">
    <location>
        <begin position="1"/>
        <end position="44"/>
    </location>
</feature>
<dbReference type="HOGENOM" id="CLU_3218906_0_0_11"/>
<name>G8RK24_MYCRN</name>
<feature type="compositionally biased region" description="Polar residues" evidence="1">
    <location>
        <begin position="1"/>
        <end position="11"/>
    </location>
</feature>
<keyword evidence="3" id="KW-1185">Reference proteome</keyword>
<sequence length="44" mass="4808">MTTSVTWSSGATGKEDLGERDDECDLGERSDGEDDRGERSDGER</sequence>
<reference evidence="2 3" key="1">
    <citation type="submission" date="2011-12" db="EMBL/GenBank/DDBJ databases">
        <title>Complete sequence of Mycobacterium rhodesiae NBB3.</title>
        <authorList>
            <consortium name="US DOE Joint Genome Institute"/>
            <person name="Lucas S."/>
            <person name="Han J."/>
            <person name="Lapidus A."/>
            <person name="Cheng J.-F."/>
            <person name="Goodwin L."/>
            <person name="Pitluck S."/>
            <person name="Peters L."/>
            <person name="Mikhailova N."/>
            <person name="Gu W."/>
            <person name="Detter J.C."/>
            <person name="Han C."/>
            <person name="Tapia R."/>
            <person name="Land M."/>
            <person name="Hauser L."/>
            <person name="Kyrpides N."/>
            <person name="Ivanova N."/>
            <person name="Pagani I."/>
            <person name="Mattes T."/>
            <person name="Holmes A."/>
            <person name="Rutledge P."/>
            <person name="Paulsen I."/>
            <person name="Coleman N."/>
            <person name="Woyke T."/>
        </authorList>
    </citation>
    <scope>NUCLEOTIDE SEQUENCE [LARGE SCALE GENOMIC DNA]</scope>
    <source>
        <strain evidence="2 3">NBB3</strain>
    </source>
</reference>
<evidence type="ECO:0000256" key="1">
    <source>
        <dbReference type="SAM" id="MobiDB-lite"/>
    </source>
</evidence>
<protein>
    <submittedName>
        <fullName evidence="2">Uncharacterized protein</fullName>
    </submittedName>
</protein>
<evidence type="ECO:0000313" key="2">
    <source>
        <dbReference type="EMBL" id="AEV71049.1"/>
    </source>
</evidence>
<accession>G8RK24</accession>
<dbReference type="AlphaFoldDB" id="G8RK24"/>
<gene>
    <name evidence="2" type="ordered locus">MycrhN_0409</name>
</gene>
<proteinExistence type="predicted"/>
<feature type="compositionally biased region" description="Basic and acidic residues" evidence="1">
    <location>
        <begin position="26"/>
        <end position="44"/>
    </location>
</feature>
<dbReference type="EMBL" id="CP003169">
    <property type="protein sequence ID" value="AEV71049.1"/>
    <property type="molecule type" value="Genomic_DNA"/>
</dbReference>
<dbReference type="STRING" id="710685.MycrhN_0409"/>
<dbReference type="KEGG" id="mrh:MycrhN_0409"/>
<evidence type="ECO:0000313" key="3">
    <source>
        <dbReference type="Proteomes" id="UP000005442"/>
    </source>
</evidence>